<proteinExistence type="predicted"/>
<dbReference type="RefSeq" id="WP_304272862.1">
    <property type="nucleotide sequence ID" value="NZ_QFQZ01000001.1"/>
</dbReference>
<comment type="caution">
    <text evidence="1">The sequence shown here is derived from an EMBL/GenBank/DDBJ whole genome shotgun (WGS) entry which is preliminary data.</text>
</comment>
<dbReference type="AlphaFoldDB" id="A0A2W5XHJ2"/>
<name>A0A2W5XHJ2_9CAUL</name>
<evidence type="ECO:0000313" key="2">
    <source>
        <dbReference type="Proteomes" id="UP000249393"/>
    </source>
</evidence>
<reference evidence="1 2" key="1">
    <citation type="submission" date="2017-08" db="EMBL/GenBank/DDBJ databases">
        <title>Infants hospitalized years apart are colonized by the same room-sourced microbial strains.</title>
        <authorList>
            <person name="Brooks B."/>
            <person name="Olm M.R."/>
            <person name="Firek B.A."/>
            <person name="Baker R."/>
            <person name="Thomas B.C."/>
            <person name="Morowitz M.J."/>
            <person name="Banfield J.F."/>
        </authorList>
    </citation>
    <scope>NUCLEOTIDE SEQUENCE [LARGE SCALE GENOMIC DNA]</scope>
    <source>
        <strain evidence="1">S2_003_000_R2_4</strain>
    </source>
</reference>
<evidence type="ECO:0000313" key="1">
    <source>
        <dbReference type="EMBL" id="PZR37461.1"/>
    </source>
</evidence>
<accession>A0A2W5XHJ2</accession>
<gene>
    <name evidence="1" type="ORF">DI526_00785</name>
</gene>
<sequence length="134" mass="14782">MAVVAVALLGSGAAIIARRDRVELARRDAFWRVDGPPCAALDPKVFRSLGHYPQVTPYDETLYRRAGGAMTCTHLVDRIGGKKVRYQVCKFNAPNYLAVGQGGREWFFDLGARSAAVTVIKDEARCVVIPPFRM</sequence>
<dbReference type="EMBL" id="QFQZ01000001">
    <property type="protein sequence ID" value="PZR37461.1"/>
    <property type="molecule type" value="Genomic_DNA"/>
</dbReference>
<organism evidence="1 2">
    <name type="scientific">Caulobacter segnis</name>
    <dbReference type="NCBI Taxonomy" id="88688"/>
    <lineage>
        <taxon>Bacteria</taxon>
        <taxon>Pseudomonadati</taxon>
        <taxon>Pseudomonadota</taxon>
        <taxon>Alphaproteobacteria</taxon>
        <taxon>Caulobacterales</taxon>
        <taxon>Caulobacteraceae</taxon>
        <taxon>Caulobacter</taxon>
    </lineage>
</organism>
<protein>
    <submittedName>
        <fullName evidence="1">Uncharacterized protein</fullName>
    </submittedName>
</protein>
<dbReference type="Proteomes" id="UP000249393">
    <property type="component" value="Unassembled WGS sequence"/>
</dbReference>